<feature type="transmembrane region" description="Helical" evidence="1">
    <location>
        <begin position="87"/>
        <end position="106"/>
    </location>
</feature>
<evidence type="ECO:0000313" key="3">
    <source>
        <dbReference type="Proteomes" id="UP000609064"/>
    </source>
</evidence>
<dbReference type="InterPro" id="IPR007165">
    <property type="entry name" value="Phage_holin_4_2"/>
</dbReference>
<protein>
    <submittedName>
        <fullName evidence="2">Membrane protein</fullName>
    </submittedName>
</protein>
<organism evidence="2 3">
    <name type="scientific">Emticicia aquatilis</name>
    <dbReference type="NCBI Taxonomy" id="1537369"/>
    <lineage>
        <taxon>Bacteria</taxon>
        <taxon>Pseudomonadati</taxon>
        <taxon>Bacteroidota</taxon>
        <taxon>Cytophagia</taxon>
        <taxon>Cytophagales</taxon>
        <taxon>Leadbetterellaceae</taxon>
        <taxon>Emticicia</taxon>
    </lineage>
</organism>
<name>A0A916YFR3_9BACT</name>
<dbReference type="Proteomes" id="UP000609064">
    <property type="component" value="Unassembled WGS sequence"/>
</dbReference>
<dbReference type="PANTHER" id="PTHR37309:SF1">
    <property type="entry name" value="SLR0284 PROTEIN"/>
    <property type="match status" value="1"/>
</dbReference>
<dbReference type="RefSeq" id="WP_188764004.1">
    <property type="nucleotide sequence ID" value="NZ_BMKK01000001.1"/>
</dbReference>
<accession>A0A916YFR3</accession>
<dbReference type="PANTHER" id="PTHR37309">
    <property type="entry name" value="SLR0284 PROTEIN"/>
    <property type="match status" value="1"/>
</dbReference>
<keyword evidence="1" id="KW-0472">Membrane</keyword>
<gene>
    <name evidence="2" type="ORF">GCM10011514_03380</name>
</gene>
<reference evidence="2" key="1">
    <citation type="journal article" date="2014" name="Int. J. Syst. Evol. Microbiol.">
        <title>Complete genome sequence of Corynebacterium casei LMG S-19264T (=DSM 44701T), isolated from a smear-ripened cheese.</title>
        <authorList>
            <consortium name="US DOE Joint Genome Institute (JGI-PGF)"/>
            <person name="Walter F."/>
            <person name="Albersmeier A."/>
            <person name="Kalinowski J."/>
            <person name="Ruckert C."/>
        </authorList>
    </citation>
    <scope>NUCLEOTIDE SEQUENCE</scope>
    <source>
        <strain evidence="2">CGMCC 1.15958</strain>
    </source>
</reference>
<dbReference type="Pfam" id="PF04020">
    <property type="entry name" value="Phage_holin_4_2"/>
    <property type="match status" value="1"/>
</dbReference>
<dbReference type="AlphaFoldDB" id="A0A916YFR3"/>
<reference evidence="2" key="2">
    <citation type="submission" date="2020-09" db="EMBL/GenBank/DDBJ databases">
        <authorList>
            <person name="Sun Q."/>
            <person name="Zhou Y."/>
        </authorList>
    </citation>
    <scope>NUCLEOTIDE SEQUENCE</scope>
    <source>
        <strain evidence="2">CGMCC 1.15958</strain>
    </source>
</reference>
<proteinExistence type="predicted"/>
<sequence>MRFVLEILLNAGVLLGIAYLWPKVHVKSYVFAIVVALILGILNATIGFLIRVPLNFITLGMLTFIIRMLVTAFLLKVIDSFTDDLTIDGYLPAVVIAVAMAAASSIL</sequence>
<feature type="transmembrane region" description="Helical" evidence="1">
    <location>
        <begin position="29"/>
        <end position="50"/>
    </location>
</feature>
<feature type="transmembrane region" description="Helical" evidence="1">
    <location>
        <begin position="6"/>
        <end position="22"/>
    </location>
</feature>
<evidence type="ECO:0000256" key="1">
    <source>
        <dbReference type="SAM" id="Phobius"/>
    </source>
</evidence>
<dbReference type="EMBL" id="BMKK01000001">
    <property type="protein sequence ID" value="GGD42781.1"/>
    <property type="molecule type" value="Genomic_DNA"/>
</dbReference>
<feature type="transmembrane region" description="Helical" evidence="1">
    <location>
        <begin position="56"/>
        <end position="75"/>
    </location>
</feature>
<keyword evidence="3" id="KW-1185">Reference proteome</keyword>
<keyword evidence="1" id="KW-1133">Transmembrane helix</keyword>
<evidence type="ECO:0000313" key="2">
    <source>
        <dbReference type="EMBL" id="GGD42781.1"/>
    </source>
</evidence>
<comment type="caution">
    <text evidence="2">The sequence shown here is derived from an EMBL/GenBank/DDBJ whole genome shotgun (WGS) entry which is preliminary data.</text>
</comment>
<keyword evidence="1" id="KW-0812">Transmembrane</keyword>